<feature type="compositionally biased region" description="Polar residues" evidence="1">
    <location>
        <begin position="479"/>
        <end position="490"/>
    </location>
</feature>
<evidence type="ECO:0000256" key="2">
    <source>
        <dbReference type="SAM" id="Phobius"/>
    </source>
</evidence>
<dbReference type="AlphaFoldDB" id="A0A8H6HNX7"/>
<keyword evidence="2" id="KW-0812">Transmembrane</keyword>
<keyword evidence="2" id="KW-1133">Transmembrane helix</keyword>
<feature type="transmembrane region" description="Helical" evidence="2">
    <location>
        <begin position="20"/>
        <end position="42"/>
    </location>
</feature>
<feature type="region of interest" description="Disordered" evidence="1">
    <location>
        <begin position="605"/>
        <end position="635"/>
    </location>
</feature>
<feature type="region of interest" description="Disordered" evidence="1">
    <location>
        <begin position="479"/>
        <end position="581"/>
    </location>
</feature>
<organism evidence="3 4">
    <name type="scientific">Ephemerocybe angulata</name>
    <dbReference type="NCBI Taxonomy" id="980116"/>
    <lineage>
        <taxon>Eukaryota</taxon>
        <taxon>Fungi</taxon>
        <taxon>Dikarya</taxon>
        <taxon>Basidiomycota</taxon>
        <taxon>Agaricomycotina</taxon>
        <taxon>Agaricomycetes</taxon>
        <taxon>Agaricomycetidae</taxon>
        <taxon>Agaricales</taxon>
        <taxon>Agaricineae</taxon>
        <taxon>Psathyrellaceae</taxon>
        <taxon>Ephemerocybe</taxon>
    </lineage>
</organism>
<feature type="region of interest" description="Disordered" evidence="1">
    <location>
        <begin position="138"/>
        <end position="158"/>
    </location>
</feature>
<feature type="compositionally biased region" description="Low complexity" evidence="1">
    <location>
        <begin position="193"/>
        <end position="203"/>
    </location>
</feature>
<feature type="compositionally biased region" description="Basic residues" evidence="1">
    <location>
        <begin position="542"/>
        <end position="553"/>
    </location>
</feature>
<gene>
    <name evidence="3" type="ORF">DFP72DRAFT_1073688</name>
</gene>
<dbReference type="Proteomes" id="UP000521943">
    <property type="component" value="Unassembled WGS sequence"/>
</dbReference>
<evidence type="ECO:0000313" key="3">
    <source>
        <dbReference type="EMBL" id="KAF6749131.1"/>
    </source>
</evidence>
<feature type="compositionally biased region" description="Basic residues" evidence="1">
    <location>
        <begin position="615"/>
        <end position="629"/>
    </location>
</feature>
<feature type="compositionally biased region" description="Basic and acidic residues" evidence="1">
    <location>
        <begin position="554"/>
        <end position="574"/>
    </location>
</feature>
<keyword evidence="4" id="KW-1185">Reference proteome</keyword>
<feature type="compositionally biased region" description="Polar residues" evidence="1">
    <location>
        <begin position="302"/>
        <end position="311"/>
    </location>
</feature>
<name>A0A8H6HNX7_9AGAR</name>
<feature type="compositionally biased region" description="Polar residues" evidence="1">
    <location>
        <begin position="265"/>
        <end position="282"/>
    </location>
</feature>
<dbReference type="EMBL" id="JACGCI010000066">
    <property type="protein sequence ID" value="KAF6749131.1"/>
    <property type="molecule type" value="Genomic_DNA"/>
</dbReference>
<evidence type="ECO:0000313" key="4">
    <source>
        <dbReference type="Proteomes" id="UP000521943"/>
    </source>
</evidence>
<protein>
    <submittedName>
        <fullName evidence="3">Uncharacterized protein</fullName>
    </submittedName>
</protein>
<comment type="caution">
    <text evidence="3">The sequence shown here is derived from an EMBL/GenBank/DDBJ whole genome shotgun (WGS) entry which is preliminary data.</text>
</comment>
<accession>A0A8H6HNX7</accession>
<reference evidence="3 4" key="1">
    <citation type="submission" date="2020-07" db="EMBL/GenBank/DDBJ databases">
        <title>Comparative genomics of pyrophilous fungi reveals a link between fire events and developmental genes.</title>
        <authorList>
            <consortium name="DOE Joint Genome Institute"/>
            <person name="Steindorff A.S."/>
            <person name="Carver A."/>
            <person name="Calhoun S."/>
            <person name="Stillman K."/>
            <person name="Liu H."/>
            <person name="Lipzen A."/>
            <person name="Pangilinan J."/>
            <person name="Labutti K."/>
            <person name="Bruns T.D."/>
            <person name="Grigoriev I.V."/>
        </authorList>
    </citation>
    <scope>NUCLEOTIDE SEQUENCE [LARGE SCALE GENOMIC DNA]</scope>
    <source>
        <strain evidence="3 4">CBS 144469</strain>
    </source>
</reference>
<keyword evidence="2" id="KW-0472">Membrane</keyword>
<feature type="region of interest" description="Disordered" evidence="1">
    <location>
        <begin position="193"/>
        <end position="312"/>
    </location>
</feature>
<evidence type="ECO:0000256" key="1">
    <source>
        <dbReference type="SAM" id="MobiDB-lite"/>
    </source>
</evidence>
<proteinExistence type="predicted"/>
<feature type="compositionally biased region" description="Pro residues" evidence="1">
    <location>
        <begin position="251"/>
        <end position="262"/>
    </location>
</feature>
<sequence>MPAVTSRSLSPITSSEARSTIIFACIAVGGLLIIILALYLIFKVLKLSDRFRTRRSFVVVNRRGQGQSTPDRPSASGAGTIEVERDHSNEKVVFGKVDGADGFTASSLTTVEGIPEMRYNHASTDGYSQRTFASTRDSLEAAHRLSRKSLSTPPPPLPSVVQCHDLPCPATTPTKRRSVWKSINLLVLVGAGSPKGAKASATPSQPPPPPSTSNSTISQKRQGGSRLRRAFSSPSLRHSWSFKRSGGTTRPPTPPPPVPPIPEYINTSVTGSSYTTPTSYQASGPAGASSPTVSPGVPGAQTEATPRSPWSPSRWIQEAAIKVVGAHPSPASIEHAVSAYGYKRTNRSSVAGNGQTPMKGPTSRGLLDSPDFGGSFDLCFGDMRFDFPWVTSNVSFGLVAPGSQSLIISEHASVVLASAPGSAASCGVAMWSGESGRHRIGARHMAVQGGHGGYGVEREQGNDSYVSERSMRAIQNATSIRHTPSSSISGHSHRDVPHLHHNPPPLPTDLPFLKRNSRYPPLSSTTLTKGTRAGRGSLELRRSRRSGQGKGRKSKSDHGHTMSSRGSKENRPVDWRGPSQEFGQGVANVAVDKAGVVLVTEEAEKDSSTAALRPIKGRKPRTQGHHGREHGRTTGEMAGEITGETVSGVMVSGVKSGEAILAQ</sequence>